<evidence type="ECO:0000313" key="5">
    <source>
        <dbReference type="EMBL" id="BAU96885.1"/>
    </source>
</evidence>
<gene>
    <name evidence="5" type="ORF">N24_2623</name>
</gene>
<dbReference type="KEGG" id="csur:N24_2623"/>
<accession>A0A160PT32</accession>
<dbReference type="GO" id="GO:0016874">
    <property type="term" value="F:ligase activity"/>
    <property type="evidence" value="ECO:0007669"/>
    <property type="project" value="UniProtKB-KW"/>
</dbReference>
<evidence type="ECO:0000256" key="3">
    <source>
        <dbReference type="ARBA" id="ARBA00022840"/>
    </source>
</evidence>
<dbReference type="Gene3D" id="3.40.50.720">
    <property type="entry name" value="NAD(P)-binding Rossmann-like Domain"/>
    <property type="match status" value="1"/>
</dbReference>
<keyword evidence="6" id="KW-1185">Reference proteome</keyword>
<dbReference type="Gene3D" id="3.30.470.20">
    <property type="entry name" value="ATP-grasp fold, B domain"/>
    <property type="match status" value="1"/>
</dbReference>
<evidence type="ECO:0000256" key="2">
    <source>
        <dbReference type="ARBA" id="ARBA00022741"/>
    </source>
</evidence>
<dbReference type="PANTHER" id="PTHR43334">
    <property type="entry name" value="ACETATE--COA LIGASE [ADP-FORMING]"/>
    <property type="match status" value="1"/>
</dbReference>
<organism evidence="5 6">
    <name type="scientific">Corynebacterium suranareeae</name>
    <dbReference type="NCBI Taxonomy" id="2506452"/>
    <lineage>
        <taxon>Bacteria</taxon>
        <taxon>Bacillati</taxon>
        <taxon>Actinomycetota</taxon>
        <taxon>Actinomycetes</taxon>
        <taxon>Mycobacteriales</taxon>
        <taxon>Corynebacteriaceae</taxon>
        <taxon>Corynebacterium</taxon>
    </lineage>
</organism>
<dbReference type="EMBL" id="AP017369">
    <property type="protein sequence ID" value="BAU96885.1"/>
    <property type="molecule type" value="Genomic_DNA"/>
</dbReference>
<dbReference type="Proteomes" id="UP000218244">
    <property type="component" value="Chromosome"/>
</dbReference>
<dbReference type="InterPro" id="IPR036291">
    <property type="entry name" value="NAD(P)-bd_dom_sf"/>
</dbReference>
<dbReference type="PANTHER" id="PTHR43334:SF1">
    <property type="entry name" value="3-HYDROXYPROPIONATE--COA LIGASE [ADP-FORMING]"/>
    <property type="match status" value="1"/>
</dbReference>
<keyword evidence="1" id="KW-0436">Ligase</keyword>
<dbReference type="SUPFAM" id="SSF52210">
    <property type="entry name" value="Succinyl-CoA synthetase domains"/>
    <property type="match status" value="2"/>
</dbReference>
<dbReference type="InterPro" id="IPR003781">
    <property type="entry name" value="CoA-bd"/>
</dbReference>
<protein>
    <submittedName>
        <fullName evidence="5">Acyl-CoA synthetase alpha subunit</fullName>
    </submittedName>
</protein>
<dbReference type="GO" id="GO:0005524">
    <property type="term" value="F:ATP binding"/>
    <property type="evidence" value="ECO:0007669"/>
    <property type="project" value="UniProtKB-KW"/>
</dbReference>
<dbReference type="RefSeq" id="WP_167382121.1">
    <property type="nucleotide sequence ID" value="NZ_AP017369.1"/>
</dbReference>
<evidence type="ECO:0000313" key="6">
    <source>
        <dbReference type="Proteomes" id="UP000218244"/>
    </source>
</evidence>
<feature type="domain" description="CoA-binding" evidence="4">
    <location>
        <begin position="15"/>
        <end position="108"/>
    </location>
</feature>
<reference evidence="5 6" key="1">
    <citation type="submission" date="2016-02" db="EMBL/GenBank/DDBJ databases">
        <title>Corynebacterium glutamicum N24 whole genome sequencing project.</title>
        <authorList>
            <person name="Matsutani M."/>
            <person name="Nangtapong N."/>
            <person name="Yakushi T."/>
            <person name="Matsushita K."/>
        </authorList>
    </citation>
    <scope>NUCLEOTIDE SEQUENCE [LARGE SCALE GENOMIC DNA]</scope>
    <source>
        <strain evidence="5 6">N24</strain>
    </source>
</reference>
<dbReference type="InterPro" id="IPR051538">
    <property type="entry name" value="Acyl-CoA_Synth/Transferase"/>
</dbReference>
<dbReference type="SUPFAM" id="SSF51735">
    <property type="entry name" value="NAD(P)-binding Rossmann-fold domains"/>
    <property type="match status" value="1"/>
</dbReference>
<dbReference type="Pfam" id="PF13607">
    <property type="entry name" value="Succ_CoA_lig"/>
    <property type="match status" value="1"/>
</dbReference>
<proteinExistence type="predicted"/>
<dbReference type="InterPro" id="IPR016102">
    <property type="entry name" value="Succinyl-CoA_synth-like"/>
</dbReference>
<evidence type="ECO:0000256" key="1">
    <source>
        <dbReference type="ARBA" id="ARBA00022598"/>
    </source>
</evidence>
<sequence>MTTANISMTQQLQPLMKPSSVAIIGASTSPGKLGSVMAQAMSSYDAPVFLINPRGGEGMYTSVEEASTAAGHPIDLAILCIPAGATAASLADCAKGGVKAALLCAGGFAEAQGEGYQYEEEMQQAAKETGIIILGPNTSGYFVPGIGLHASFVPGVAEIPSGNIGVVSASGGVNHATCFRLQRSGVGISAGVGIGGGVGVTSADIVDYLAEDDNTNVIILHLETIPDGPRLVSAVRRAVEKKPVVAMVIGKHDIKEFAERHTGSLATSWHATRSVLEQAGAVIAEDEQEMVEMAIALEHQRLAPQRDPGIALLTGQAGTGLIMHDHLLNAATRFTQLRQETIDQVESLLPPMTFQHNPVDTGRPAINFWEVMKAVINDPGVSALGVYSIVESLVHLPTAVEESGALGKLPVVLGTDSITSSTDKVIADARAKRIPMVLGPTAVARGVKALARDGHAQWASAQPQVAASSTLASSLFDASPQPIPASDVQLVLGAHRDPVFGPVVTCNLAGTAELVSQPVIHLHEVSEADADRVIRTISGSQLLHDAEGHSKVNPAELAEILATLGQKIADNEDIDHITLKPVSVTAQGLKFGTAEIIYRN</sequence>
<dbReference type="Gene3D" id="3.40.50.261">
    <property type="entry name" value="Succinyl-CoA synthetase domains"/>
    <property type="match status" value="1"/>
</dbReference>
<dbReference type="Pfam" id="PF13549">
    <property type="entry name" value="ATP-grasp_5"/>
    <property type="match status" value="1"/>
</dbReference>
<dbReference type="SMART" id="SM00881">
    <property type="entry name" value="CoA_binding"/>
    <property type="match status" value="1"/>
</dbReference>
<keyword evidence="3" id="KW-0067">ATP-binding</keyword>
<evidence type="ECO:0000259" key="4">
    <source>
        <dbReference type="SMART" id="SM00881"/>
    </source>
</evidence>
<dbReference type="InterPro" id="IPR032875">
    <property type="entry name" value="Succ_CoA_lig_flav_dom"/>
</dbReference>
<dbReference type="Pfam" id="PF13380">
    <property type="entry name" value="CoA_binding_2"/>
    <property type="match status" value="1"/>
</dbReference>
<dbReference type="AlphaFoldDB" id="A0A160PT32"/>
<keyword evidence="2" id="KW-0547">Nucleotide-binding</keyword>
<name>A0A160PT32_9CORY</name>